<dbReference type="GO" id="GO:0016020">
    <property type="term" value="C:membrane"/>
    <property type="evidence" value="ECO:0000318"/>
    <property type="project" value="GO_Central"/>
</dbReference>
<dbReference type="OrthoDB" id="6071940at2759"/>
<dbReference type="PANTHER" id="PTHR45828">
    <property type="entry name" value="CYTOCHROME B561/FERRIC REDUCTASE TRANSMEMBRANE"/>
    <property type="match status" value="1"/>
</dbReference>
<reference evidence="4 6" key="2">
    <citation type="journal article" date="2013" name="Nature">
        <title>Insights into bilaterian evolution from three spiralian genomes.</title>
        <authorList>
            <person name="Simakov O."/>
            <person name="Marletaz F."/>
            <person name="Cho S.J."/>
            <person name="Edsinger-Gonzales E."/>
            <person name="Havlak P."/>
            <person name="Hellsten U."/>
            <person name="Kuo D.H."/>
            <person name="Larsson T."/>
            <person name="Lv J."/>
            <person name="Arendt D."/>
            <person name="Savage R."/>
            <person name="Osoegawa K."/>
            <person name="de Jong P."/>
            <person name="Grimwood J."/>
            <person name="Chapman J.A."/>
            <person name="Shapiro H."/>
            <person name="Aerts A."/>
            <person name="Otillar R.P."/>
            <person name="Terry A.Y."/>
            <person name="Boore J.L."/>
            <person name="Grigoriev I.V."/>
            <person name="Lindberg D.R."/>
            <person name="Seaver E.C."/>
            <person name="Weisblat D.A."/>
            <person name="Putnam N.H."/>
            <person name="Rokhsar D.S."/>
        </authorList>
    </citation>
    <scope>NUCLEOTIDE SEQUENCE</scope>
</reference>
<reference evidence="6" key="1">
    <citation type="submission" date="2012-12" db="EMBL/GenBank/DDBJ databases">
        <authorList>
            <person name="Hellsten U."/>
            <person name="Grimwood J."/>
            <person name="Chapman J.A."/>
            <person name="Shapiro H."/>
            <person name="Aerts A."/>
            <person name="Otillar R.P."/>
            <person name="Terry A.Y."/>
            <person name="Boore J.L."/>
            <person name="Simakov O."/>
            <person name="Marletaz F."/>
            <person name="Cho S.-J."/>
            <person name="Edsinger-Gonzales E."/>
            <person name="Havlak P."/>
            <person name="Kuo D.-H."/>
            <person name="Larsson T."/>
            <person name="Lv J."/>
            <person name="Arendt D."/>
            <person name="Savage R."/>
            <person name="Osoegawa K."/>
            <person name="de Jong P."/>
            <person name="Lindberg D.R."/>
            <person name="Seaver E.C."/>
            <person name="Weisblat D.A."/>
            <person name="Putnam N.H."/>
            <person name="Grigoriev I.V."/>
            <person name="Rokhsar D.S."/>
        </authorList>
    </citation>
    <scope>NUCLEOTIDE SEQUENCE</scope>
</reference>
<keyword evidence="1" id="KW-0812">Transmembrane</keyword>
<dbReference type="InterPro" id="IPR051237">
    <property type="entry name" value="Ferric-chelate_Red/DefProt"/>
</dbReference>
<organism evidence="5 6">
    <name type="scientific">Helobdella robusta</name>
    <name type="common">Californian leech</name>
    <dbReference type="NCBI Taxonomy" id="6412"/>
    <lineage>
        <taxon>Eukaryota</taxon>
        <taxon>Metazoa</taxon>
        <taxon>Spiralia</taxon>
        <taxon>Lophotrochozoa</taxon>
        <taxon>Annelida</taxon>
        <taxon>Clitellata</taxon>
        <taxon>Hirudinea</taxon>
        <taxon>Rhynchobdellida</taxon>
        <taxon>Glossiphoniidae</taxon>
        <taxon>Helobdella</taxon>
    </lineage>
</organism>
<dbReference type="RefSeq" id="XP_009025609.1">
    <property type="nucleotide sequence ID" value="XM_009027361.1"/>
</dbReference>
<reference evidence="5" key="3">
    <citation type="submission" date="2015-06" db="UniProtKB">
        <authorList>
            <consortium name="EnsemblMetazoa"/>
        </authorList>
    </citation>
    <scope>IDENTIFICATION</scope>
</reference>
<name>T1EU54_HELRO</name>
<evidence type="ECO:0000313" key="5">
    <source>
        <dbReference type="EnsemblMetazoa" id="HelroP163508"/>
    </source>
</evidence>
<feature type="domain" description="Reelin" evidence="3">
    <location>
        <begin position="28"/>
        <end position="143"/>
    </location>
</feature>
<dbReference type="AlphaFoldDB" id="T1EU54"/>
<sequence>MILKSLIVLVCGLVGVVAFPSGAPETACGNLSPSHGVSVFPQTSNSPYLISVIPLGSSNFRINITSSDIIAGLMLEAFNSNNGVVVGVFTNFDTNTKYICSNAAVTHSQKLAVSSLTFLWNSNAFKGPFYMKGTVVKNYTTFWKMQVASDTGSSSTQTSSQLSSANSLSTSLAILATLMSFALVNFCLFHYY</sequence>
<dbReference type="OMA" id="PETACGN"/>
<dbReference type="EMBL" id="AMQM01001392">
    <property type="status" value="NOT_ANNOTATED_CDS"/>
    <property type="molecule type" value="Genomic_DNA"/>
</dbReference>
<dbReference type="HOGENOM" id="CLU_091827_3_0_1"/>
<evidence type="ECO:0000256" key="1">
    <source>
        <dbReference type="SAM" id="Phobius"/>
    </source>
</evidence>
<dbReference type="CDD" id="cd08544">
    <property type="entry name" value="Reeler"/>
    <property type="match status" value="1"/>
</dbReference>
<dbReference type="EnsemblMetazoa" id="HelroT163508">
    <property type="protein sequence ID" value="HelroP163508"/>
    <property type="gene ID" value="HelroG163508"/>
</dbReference>
<keyword evidence="1" id="KW-0472">Membrane</keyword>
<dbReference type="InParanoid" id="T1EU54"/>
<feature type="chain" id="PRO_5010980031" description="Reelin domain-containing protein" evidence="2">
    <location>
        <begin position="19"/>
        <end position="192"/>
    </location>
</feature>
<dbReference type="Pfam" id="PF02014">
    <property type="entry name" value="Reeler"/>
    <property type="match status" value="1"/>
</dbReference>
<dbReference type="Proteomes" id="UP000015101">
    <property type="component" value="Unassembled WGS sequence"/>
</dbReference>
<keyword evidence="2" id="KW-0732">Signal</keyword>
<feature type="transmembrane region" description="Helical" evidence="1">
    <location>
        <begin position="172"/>
        <end position="191"/>
    </location>
</feature>
<dbReference type="PANTHER" id="PTHR45828:SF36">
    <property type="entry name" value="REELIN DOMAIN-CONTAINING PROTEIN"/>
    <property type="match status" value="1"/>
</dbReference>
<dbReference type="CTD" id="20200104"/>
<keyword evidence="1" id="KW-1133">Transmembrane helix</keyword>
<proteinExistence type="predicted"/>
<evidence type="ECO:0000256" key="2">
    <source>
        <dbReference type="SAM" id="SignalP"/>
    </source>
</evidence>
<keyword evidence="6" id="KW-1185">Reference proteome</keyword>
<protein>
    <recommendedName>
        <fullName evidence="3">Reelin domain-containing protein</fullName>
    </recommendedName>
</protein>
<evidence type="ECO:0000313" key="6">
    <source>
        <dbReference type="Proteomes" id="UP000015101"/>
    </source>
</evidence>
<dbReference type="InterPro" id="IPR002861">
    <property type="entry name" value="Reeler_dom"/>
</dbReference>
<dbReference type="InterPro" id="IPR042307">
    <property type="entry name" value="Reeler_sf"/>
</dbReference>
<feature type="signal peptide" evidence="2">
    <location>
        <begin position="1"/>
        <end position="18"/>
    </location>
</feature>
<dbReference type="GeneID" id="20200104"/>
<evidence type="ECO:0000313" key="4">
    <source>
        <dbReference type="EMBL" id="ESN96447.1"/>
    </source>
</evidence>
<evidence type="ECO:0000259" key="3">
    <source>
        <dbReference type="Pfam" id="PF02014"/>
    </source>
</evidence>
<accession>T1EU54</accession>
<dbReference type="EMBL" id="KB097495">
    <property type="protein sequence ID" value="ESN96447.1"/>
    <property type="molecule type" value="Genomic_DNA"/>
</dbReference>
<gene>
    <name evidence="5" type="primary">20200104</name>
    <name evidence="4" type="ORF">HELRODRAFT_163508</name>
</gene>
<dbReference type="Gene3D" id="2.60.40.4060">
    <property type="entry name" value="Reeler domain"/>
    <property type="match status" value="1"/>
</dbReference>
<dbReference type="KEGG" id="hro:HELRODRAFT_163508"/>